<dbReference type="InterPro" id="IPR009351">
    <property type="entry name" value="AlkZ-like"/>
</dbReference>
<dbReference type="Pfam" id="PF06224">
    <property type="entry name" value="AlkZ-like"/>
    <property type="match status" value="1"/>
</dbReference>
<sequence length="361" mass="38109">MSARSTPRTVPARDVGPLRLAAQGLIGPAAGDPADAVRRLLAAQAQDLPGAVTAVALRTAGRTHATVRAALDDGRVVRSWPMRGTLHFTAAEDLGWLQALTTDRLIAGAARRRAALALDDAALDRARDLALAALAGGRRLRRDALYAAWNDGGVDTGGQRGYHLLWHTAQTGAVVFGPTDGREQAIVRADEWITAPRAPAHPLAELALRFFTGHGPATDADLARWVGLPLRDVRTGLAEVADRLDAVTVDGRVHYLDPAVPDLLADHRRAAGAVLLLPGFDEFVLGYADRGAVLPAEYAQLIVPGNNGMFRATVVAGGQVVGVWGHGGRKSARTVAATPFTTFSADRERRITAAYGALPTD</sequence>
<protein>
    <recommendedName>
        <fullName evidence="3">Winged helix DNA-binding domain-containing protein</fullName>
    </recommendedName>
</protein>
<dbReference type="RefSeq" id="WP_189172041.1">
    <property type="nucleotide sequence ID" value="NZ_BMQB01000012.1"/>
</dbReference>
<dbReference type="PANTHER" id="PTHR38479:SF2">
    <property type="entry name" value="WINGED HELIX DNA-BINDING DOMAIN-CONTAINING PROTEIN"/>
    <property type="match status" value="1"/>
</dbReference>
<accession>A0A8J3FGC3</accession>
<evidence type="ECO:0000313" key="1">
    <source>
        <dbReference type="EMBL" id="GGK08789.1"/>
    </source>
</evidence>
<organism evidence="1 2">
    <name type="scientific">Pilimelia anulata</name>
    <dbReference type="NCBI Taxonomy" id="53371"/>
    <lineage>
        <taxon>Bacteria</taxon>
        <taxon>Bacillati</taxon>
        <taxon>Actinomycetota</taxon>
        <taxon>Actinomycetes</taxon>
        <taxon>Micromonosporales</taxon>
        <taxon>Micromonosporaceae</taxon>
        <taxon>Pilimelia</taxon>
    </lineage>
</organism>
<gene>
    <name evidence="1" type="ORF">GCM10010123_43310</name>
</gene>
<evidence type="ECO:0008006" key="3">
    <source>
        <dbReference type="Google" id="ProtNLM"/>
    </source>
</evidence>
<keyword evidence="2" id="KW-1185">Reference proteome</keyword>
<dbReference type="Proteomes" id="UP000649739">
    <property type="component" value="Unassembled WGS sequence"/>
</dbReference>
<reference evidence="1" key="1">
    <citation type="journal article" date="2014" name="Int. J. Syst. Evol. Microbiol.">
        <title>Complete genome sequence of Corynebacterium casei LMG S-19264T (=DSM 44701T), isolated from a smear-ripened cheese.</title>
        <authorList>
            <consortium name="US DOE Joint Genome Institute (JGI-PGF)"/>
            <person name="Walter F."/>
            <person name="Albersmeier A."/>
            <person name="Kalinowski J."/>
            <person name="Ruckert C."/>
        </authorList>
    </citation>
    <scope>NUCLEOTIDE SEQUENCE</scope>
    <source>
        <strain evidence="1">JCM 3090</strain>
    </source>
</reference>
<evidence type="ECO:0000313" key="2">
    <source>
        <dbReference type="Proteomes" id="UP000649739"/>
    </source>
</evidence>
<name>A0A8J3FGC3_9ACTN</name>
<dbReference type="PANTHER" id="PTHR38479">
    <property type="entry name" value="LMO0824 PROTEIN"/>
    <property type="match status" value="1"/>
</dbReference>
<comment type="caution">
    <text evidence="1">The sequence shown here is derived from an EMBL/GenBank/DDBJ whole genome shotgun (WGS) entry which is preliminary data.</text>
</comment>
<proteinExistence type="predicted"/>
<reference evidence="1" key="2">
    <citation type="submission" date="2020-09" db="EMBL/GenBank/DDBJ databases">
        <authorList>
            <person name="Sun Q."/>
            <person name="Ohkuma M."/>
        </authorList>
    </citation>
    <scope>NUCLEOTIDE SEQUENCE</scope>
    <source>
        <strain evidence="1">JCM 3090</strain>
    </source>
</reference>
<dbReference type="AlphaFoldDB" id="A0A8J3FGC3"/>
<dbReference type="EMBL" id="BMQB01000012">
    <property type="protein sequence ID" value="GGK08789.1"/>
    <property type="molecule type" value="Genomic_DNA"/>
</dbReference>